<evidence type="ECO:0000256" key="2">
    <source>
        <dbReference type="ARBA" id="ARBA00022679"/>
    </source>
</evidence>
<keyword evidence="5" id="KW-1185">Reference proteome</keyword>
<dbReference type="SUPFAM" id="SSF75005">
    <property type="entry name" value="Arabinanase/levansucrase/invertase"/>
    <property type="match status" value="1"/>
</dbReference>
<dbReference type="PANTHER" id="PTHR35279">
    <property type="match status" value="1"/>
</dbReference>
<proteinExistence type="inferred from homology"/>
<sequence>MQIENNWIKRGVIFNPVDLNEWIKSHAYIPTPILLNDETIRIFVAFRDAAGVGRVGYVDVQAKDPFEVISVSQTPCLDVGMPGTFDDNGVTPISVVNENGNLYLYYAGWQLSDKVRYFLFAGLAISSDMGNSFKRVKNVPILERTDQEFLVRTAPGVFKQDEKWHMIYSGGNKTILLENNKTVPSYSLKYLTSNDGINWCTTPQEVLIPEIATEYGFGRPFVIYENEMYKMWYSIRKFDKKYTLGYAESADLQKWIRLDNQLDSFTQDTNSYENEMQGFAAIIKTKYGNYMFYNGNNFGETGVCCAFQKSS</sequence>
<dbReference type="PANTHER" id="PTHR35279:SF1">
    <property type="entry name" value="ARABINANASE_LEVANSUCRASE_INVERTASE"/>
    <property type="match status" value="1"/>
</dbReference>
<reference evidence="4 5" key="1">
    <citation type="submission" date="2022-10" db="EMBL/GenBank/DDBJ databases">
        <title>Host association and intracellularity evolved multiple times independently in the Rickettsiales.</title>
        <authorList>
            <person name="Castelli M."/>
            <person name="Nardi T."/>
            <person name="Gammuto L."/>
            <person name="Bellinzona G."/>
            <person name="Sabaneyeva E."/>
            <person name="Potekhin A."/>
            <person name="Serra V."/>
            <person name="Petroni G."/>
            <person name="Sassera D."/>
        </authorList>
    </citation>
    <scope>NUCLEOTIDE SEQUENCE [LARGE SCALE GENOMIC DNA]</scope>
    <source>
        <strain evidence="4 5">Kr 154-4</strain>
    </source>
</reference>
<keyword evidence="2" id="KW-0808">Transferase</keyword>
<dbReference type="GO" id="GO:0016787">
    <property type="term" value="F:hydrolase activity"/>
    <property type="evidence" value="ECO:0007669"/>
    <property type="project" value="UniProtKB-KW"/>
</dbReference>
<organism evidence="4 5">
    <name type="scientific">Candidatus Trichorickettsia mobilis</name>
    <dbReference type="NCBI Taxonomy" id="1346319"/>
    <lineage>
        <taxon>Bacteria</taxon>
        <taxon>Pseudomonadati</taxon>
        <taxon>Pseudomonadota</taxon>
        <taxon>Alphaproteobacteria</taxon>
        <taxon>Rickettsiales</taxon>
        <taxon>Rickettsiaceae</taxon>
        <taxon>Rickettsieae</taxon>
        <taxon>Candidatus Trichorickettsia</taxon>
    </lineage>
</organism>
<accession>A0ABZ0UYK0</accession>
<name>A0ABZ0UYK0_9RICK</name>
<gene>
    <name evidence="4" type="ORF">Trichorick_01042</name>
</gene>
<protein>
    <submittedName>
        <fullName evidence="4">Glycosyl hydrolase</fullName>
    </submittedName>
</protein>
<dbReference type="InterPro" id="IPR023296">
    <property type="entry name" value="Glyco_hydro_beta-prop_sf"/>
</dbReference>
<dbReference type="Gene3D" id="2.115.10.20">
    <property type="entry name" value="Glycosyl hydrolase domain, family 43"/>
    <property type="match status" value="2"/>
</dbReference>
<evidence type="ECO:0000313" key="5">
    <source>
        <dbReference type="Proteomes" id="UP001326613"/>
    </source>
</evidence>
<dbReference type="RefSeq" id="WP_323737939.1">
    <property type="nucleotide sequence ID" value="NZ_CP112932.1"/>
</dbReference>
<comment type="similarity">
    <text evidence="3">Belongs to the glycosyl hydrolase 130 family.</text>
</comment>
<dbReference type="InterPro" id="IPR007184">
    <property type="entry name" value="Mannoside_phosphorylase"/>
</dbReference>
<keyword evidence="4" id="KW-0378">Hydrolase</keyword>
<dbReference type="Pfam" id="PF04041">
    <property type="entry name" value="Glyco_hydro_130"/>
    <property type="match status" value="1"/>
</dbReference>
<dbReference type="EMBL" id="CP112932">
    <property type="protein sequence ID" value="WPY01139.1"/>
    <property type="molecule type" value="Genomic_DNA"/>
</dbReference>
<dbReference type="Proteomes" id="UP001326613">
    <property type="component" value="Chromosome"/>
</dbReference>
<evidence type="ECO:0000313" key="4">
    <source>
        <dbReference type="EMBL" id="WPY01139.1"/>
    </source>
</evidence>
<keyword evidence="1" id="KW-0328">Glycosyltransferase</keyword>
<evidence type="ECO:0000256" key="3">
    <source>
        <dbReference type="ARBA" id="ARBA00024356"/>
    </source>
</evidence>
<evidence type="ECO:0000256" key="1">
    <source>
        <dbReference type="ARBA" id="ARBA00022676"/>
    </source>
</evidence>